<dbReference type="InterPro" id="IPR001227">
    <property type="entry name" value="Ac_transferase_dom_sf"/>
</dbReference>
<dbReference type="InterPro" id="IPR041618">
    <property type="entry name" value="PKS_DE"/>
</dbReference>
<dbReference type="InterPro" id="IPR057326">
    <property type="entry name" value="KR_dom"/>
</dbReference>
<dbReference type="InterPro" id="IPR032821">
    <property type="entry name" value="PKS_assoc"/>
</dbReference>
<feature type="domain" description="Carrier" evidence="9">
    <location>
        <begin position="1323"/>
        <end position="1401"/>
    </location>
</feature>
<dbReference type="GO" id="GO:0031177">
    <property type="term" value="F:phosphopantetheine binding"/>
    <property type="evidence" value="ECO:0007669"/>
    <property type="project" value="InterPro"/>
</dbReference>
<dbReference type="PROSITE" id="PS50075">
    <property type="entry name" value="CARRIER"/>
    <property type="match status" value="3"/>
</dbReference>
<feature type="domain" description="Carrier" evidence="9">
    <location>
        <begin position="2762"/>
        <end position="2846"/>
    </location>
</feature>
<dbReference type="GO" id="GO:0004312">
    <property type="term" value="F:fatty acid synthase activity"/>
    <property type="evidence" value="ECO:0007669"/>
    <property type="project" value="TreeGrafter"/>
</dbReference>
<name>A0A840J2F4_9PSEU</name>
<protein>
    <submittedName>
        <fullName evidence="11">Acyl transferase domain-containing protein</fullName>
    </submittedName>
</protein>
<evidence type="ECO:0000256" key="2">
    <source>
        <dbReference type="ARBA" id="ARBA00022450"/>
    </source>
</evidence>
<organism evidence="11 12">
    <name type="scientific">Amycolatopsis jiangsuensis</name>
    <dbReference type="NCBI Taxonomy" id="1181879"/>
    <lineage>
        <taxon>Bacteria</taxon>
        <taxon>Bacillati</taxon>
        <taxon>Actinomycetota</taxon>
        <taxon>Actinomycetes</taxon>
        <taxon>Pseudonocardiales</taxon>
        <taxon>Pseudonocardiaceae</taxon>
        <taxon>Amycolatopsis</taxon>
    </lineage>
</organism>
<feature type="domain" description="Ketosynthase family 3 (KS3)" evidence="10">
    <location>
        <begin position="1418"/>
        <end position="1829"/>
    </location>
</feature>
<dbReference type="PANTHER" id="PTHR43775">
    <property type="entry name" value="FATTY ACID SYNTHASE"/>
    <property type="match status" value="1"/>
</dbReference>
<dbReference type="Pfam" id="PF00550">
    <property type="entry name" value="PP-binding"/>
    <property type="match status" value="3"/>
</dbReference>
<evidence type="ECO:0000313" key="12">
    <source>
        <dbReference type="Proteomes" id="UP000581769"/>
    </source>
</evidence>
<dbReference type="Gene3D" id="3.40.366.10">
    <property type="entry name" value="Malonyl-Coenzyme A Acyl Carrier Protein, domain 2"/>
    <property type="match status" value="3"/>
</dbReference>
<evidence type="ECO:0000256" key="1">
    <source>
        <dbReference type="ARBA" id="ARBA00001957"/>
    </source>
</evidence>
<feature type="domain" description="Ketosynthase family 3 (KS3)" evidence="10">
    <location>
        <begin position="32"/>
        <end position="447"/>
    </location>
</feature>
<keyword evidence="8" id="KW-0012">Acyltransferase</keyword>
<dbReference type="InterPro" id="IPR014031">
    <property type="entry name" value="Ketoacyl_synth_C"/>
</dbReference>
<dbReference type="Pfam" id="PF08659">
    <property type="entry name" value="KR"/>
    <property type="match status" value="3"/>
</dbReference>
<dbReference type="InterPro" id="IPR020806">
    <property type="entry name" value="PKS_PP-bd"/>
</dbReference>
<keyword evidence="7" id="KW-0511">Multifunctional enzyme</keyword>
<evidence type="ECO:0000313" key="11">
    <source>
        <dbReference type="EMBL" id="MBB4689241.1"/>
    </source>
</evidence>
<dbReference type="InterPro" id="IPR020841">
    <property type="entry name" value="PKS_Beta-ketoAc_synthase_dom"/>
</dbReference>
<dbReference type="InterPro" id="IPR013968">
    <property type="entry name" value="PKS_KR"/>
</dbReference>
<accession>A0A840J2F4</accession>
<dbReference type="Gene3D" id="3.30.70.3290">
    <property type="match status" value="3"/>
</dbReference>
<dbReference type="SUPFAM" id="SSF52151">
    <property type="entry name" value="FabD/lysophospholipase-like"/>
    <property type="match status" value="3"/>
</dbReference>
<dbReference type="SUPFAM" id="SSF47336">
    <property type="entry name" value="ACP-like"/>
    <property type="match status" value="3"/>
</dbReference>
<feature type="domain" description="Ketosynthase family 3 (KS3)" evidence="10">
    <location>
        <begin position="2862"/>
        <end position="3278"/>
    </location>
</feature>
<evidence type="ECO:0000256" key="6">
    <source>
        <dbReference type="ARBA" id="ARBA00023194"/>
    </source>
</evidence>
<keyword evidence="12" id="KW-1185">Reference proteome</keyword>
<keyword evidence="5" id="KW-0677">Repeat</keyword>
<dbReference type="SMART" id="SM00825">
    <property type="entry name" value="PKS_KS"/>
    <property type="match status" value="3"/>
</dbReference>
<evidence type="ECO:0000256" key="4">
    <source>
        <dbReference type="ARBA" id="ARBA00022679"/>
    </source>
</evidence>
<dbReference type="InterPro" id="IPR015083">
    <property type="entry name" value="NorB/c/GfsB-D-like_docking"/>
</dbReference>
<comment type="caution">
    <text evidence="11">The sequence shown here is derived from an EMBL/GenBank/DDBJ whole genome shotgun (WGS) entry which is preliminary data.</text>
</comment>
<sequence>MSEEKLRYFLKQVTANLHETRGRLRELEAAAGEPIAIVGLGCRYPGGVRGPADLWRVVADGVDAVGPFPTDRGWDTAGLGSGAERQGGFVPEVPEFDADFFGISPREALAMDPQQRLLMEVAWETLEHAGIDPVRLKGSRTGVFVGATASGYDWFSREHGGAEGHLVAGNAISVLSGRLAYTLGLTGPAVTIDTACSSSLLAIHLAMRSLRSGECSMALAGGVMVMVTPGMFGEFARQGGLASDGRCKAFGADADGTGWGEGAGLVALERLSDAQRLGHEVLAVLRGGAANQDGASNGMTAPSGPAQRRVIRAALADARLTAAEVDVVEAHGTGTELGDPIEADAVLATYGQDRAEPLWLGSLKSNLGHTQTAAGVAAVIKMVLALRHGVLPATLHAGEPTPHVDWSAGKVALLQEDVAWPAGERPRRAGVSAFGASGTNTHLILEEAPAAEENSRRESTVDELVWPLSGRTAEAVTAQARRLRDHLSAHPELDPADVGFSLATTRAALDNRAVLTGTAADVRTALDRLADGDASAAVTGVAATGRVGFVFAGQGSQKAGMGRALHASNPVFAAAFDEACDLVEAELGHPVRDVVLSEGEDDRADRTLYAQTGLFAVEVGLLALLKSYGIVPDAVAGHSVGEIAAAHAAGVLSLADAAKLVAHRARLMEALPEGGAMAAIEATEAEIAGEPVSLASLNGPRSVVVSGAADAVDAVVQRWRERGRRVRRLRVSHAFHSDLMEPALPELAQVADGLTFSAPQVPWAGALTGELVGAPDAGYWPAQARGAVRFADAVETLAAQGISVFIEIGPDGTLSSMGARVLPDAVFVPLLRGSVAEALAKAHAHGVKVEWSAVLGGRRVDLPTYAFQRRRYWPDTSKRRTAPSSPLADLRYRVSWTTVPETGGAKLDGSWLIVGGSAEVGHALRAHGAEVVSVENAASLPDGDFAGIVLEFDETPHPDFPELPVGITDALHLAQRVSSPLWIVTRGAVVDGVRPVQTQAWGLGRVVGLEHPERWGGLVDLPSTWDERTAARLCAVLTGTEDQVAVRRSGVLARRLDRAPEPSTTTWTPRGSVLVTGGTGAIGGHTARWLASRGAERIVLTSRTGPAAGITLAAELAEAGSAVDVVAADVAERSEVSALLDRIPDLRAVVHAAGVGQSTALDDATAEEQAAVTRAKVAGATHLDELTGDLDAFVLFSSISATWGSAWQPGYAAANAHLDALAEARRARGAAATSVAWGLWGGDGLGAGDGGEQARRRGLRPMDPQVAIRALAQALDGGETLLTVADVDWDTFGPAFTLRRPSPLLSALLPEPEEPPARFSGPPPVHDLVELVRERTAALLGHASAADVDPARAFKDLGFDSLLSMELRDRVSSAVGMRLPATLVFDHPTPAALAAFLRRELAGDTPEPGTVVVAAPDGEPLAIVGLGMRLPGGVSTPEQLWDLLVSGTDAVGAFPADRGWDTAGADYASVGGFLADAAEFDPGFFGISPREALAMDPQQRLLLEVAWEALERAGIDPTTLRGSRTGVFAGAAASGYGTGTVLENDSHLLMGTATSILSGRIAYALGLEGPAVTVDTACSSSLVALHLAVQALRSGECTLALAGGVTVMSDPDVFAEFARQQGLASDGRCKAFAADADGTGWAEGAGMVAVERLSDAQRNGHQVLAVVRGSATNQDGASNGLTAPNGPSQQRVIRAALADARLSTSDVDVVEAHGTGTALGDPIEAQALLATYGQDRAEPLWLGSVKSNFGHAQQAAGVAGVLKMVLALRHGMLPATLHASAPSPHIDWTTGKVALLQDRVEWPAGDRPRRAAVSAFGISGTNAHVILEEAPALHAPADPGKHRPVWTVSGRDAGTLAAQAATLRDHLVAHPELDPADVGWSLATTRTAFHHRAVVHGDDLLAGLTAVAAGETAPGVVTGSVRPGRIGFVFAGQGSQRAGMGRALHASSPVFAAAFDAACDLVEAELGHPIRDVVLGAGDDERADQTLYAQTGLFAVEVGLVAVLAAHGIRPDAVAGHSVGEVAAAHAAGVLSLADAAKLVAHRARLMQALPTGGAMAAIGADDVEVPDGVSLAAVNGPDSVVVSGDEDAVEVLAEQHRALGHRVRKLRVSHAFHSHRMDPVLDELTVVAGSLTFASPEIPWAGALDGALVTEPDAAYWPGQARGAVQFAAAVETLADQGVSVFIEIGPDGTLSSMGAGVLPDSVFVPVLRKDLPAADALRCALARAYVHGAPLDWSTVLSGRTVELPTYAFRHRRFWPERTVRTTGADSGFWTAVESGDLTSLALDADRPLRELLPDLAAWHRREQDDAVLTGWRYRTSWVPVSASAATLSGTWLLVGDGPDLAAALATHGADVVTFPEGELTGIVLAFDESPHTEHPTVPAGIADVLDLVRTHDAPLWVVTRGAAGLDGERVSADQAQAWGLGRVAALEHPERWGGLIDLPSTVDEKAADRLCAVLAGLGEDQVAVRPSGLLARRLVHAPAPAAATAWQPRGSVLVTGGTGGLAGHVTRWLADRDVPRVVLTSRSGPAAAITTAAELAGRGTAVEVFAADVTRRADVAALVGRIDDLTAVVHTAGIGQATPLADTDVAEHAAVTAAKTLGARHLDELTGDLDAFVVFSSISATWGSGLQPAYAAGNAYLDALAADRRARGLAATSVAWGLWDGSGMGVGEAGETLRRRGLRKMAPRKAIRALAQVLDAGEHHVTVADVDWARFAPTFSLRRPSPLLSSLREVVRALAEPTAEAPGGGTELGRALAGLSRAERTRRLVDLVRKETAGVLGHGGDDEPGGLGEVQDDRAFRDLGVDSLTSVELRDRLAAVTGLRLPATLVFDHPAPAVLADFLHAELFGADDVAETTVAAVADEPIAIVGIGCRYPGGVTGPEQFWELLSSGTDAVAGFPADRGWSVAEDASSPYAHRGGFVYDATEFDPAFFGISPREALAMDPQQRLLLEVSWEALERAGLDPHALRGSRTGVFAGASASGYGELMTGTPGAAGYLLTGNAGSVISGRVAYTLGLEGPAVTVDTACSSSLVALHLAAQALRSGECSLALAGGVAVMATPGAFAEFSKQQGLASDGRCKAFADNADGTGWAEGAGMLVVERLSDAQRNGHRVLAVVRGSATNSDGASNGLSAPNGPSQQRVIRAALSGAGLSTSDVDAVEAHGTGTSLGDPIEAQAVLATYGQNRSEPLWLGSVKSNLGHAQTAAGVAGVIKMVLALQHSRLPRTLHADEPSTHVDWSAGAVRLLRDEAEWPAGGRTRRAGISAFGISGTNAHVIVEEAPAAEPPAPRTPVVTGAAPWVLSGRTAGGLAAQAGRLREHVLAHPGQDPADVARSLATRPVFEHRAVVPDVAGLAAVATGQPGTGVVTGTAATPGHTVFVFPGQGSQWLGMGRELASVSPVFAARLAECRDALAPYLDMDAALAGDLQTADVVQPALWAVMVSLAAVWEAVGVRPDAVVGHSQGEIAAAAVAGHLSLGDAAKVVALRSKALTALAGRGGMLSIAESADAVRARIEQWGDRVSVAAVNGPVSTVVSGEPEALRELAESTDARTRMVPVDYASHSAQVDELRDEIVQQLRGIEPCEGKIPLISAMSGEWNPYLDAEYWFASLRETVEFERAVRTLGETGHGAFLEMSPHAVLTGAITDTLGDPVAVGTLRRDDGGAQRLVTSFAEAFTRGVRVDWSAVTGGRLIDLPTYAFQRERYWPEPRVSTESGEESGFWAAVEHGDLGELADALSVDQQSLGAVAPALARWRRRERDEAAVTGWRYRITWTTVPDRPAALSGTWLLAGDAPEIAAALTAHGADVCSADLDVLPGNVRGVVSVLALDDSPSDGHPIVPRGLADTLSLVQRGIDAPLWVLTRGAVATGPGETPNPRQAQVWGLGRVAGLEHPERWGGLVDLPPTWDERVADRLCTVLAGPEDQVAVRAGGMLARRLVHAPKPGPAAPWVPRGTVLVTGGTGAVGGHVGRWLTERATARAVLTSRSGPGADGVAGLAADLAGNGTAVDVISCDTAERDRVAGLLDRIAATGPALSAVVHAAGAGGGGPVAGTTVADLADVTEAKIAGAVHLDDLTDDLDAFVLFSSGAATWGSSYQPGYAAGNAFLDALAESRRARGLAATSVAWGLWGGGGLGGGETGEQLRRFGLRTMDPRLAVRALGQVLDGGETAVTVADVDWSTFAPAFTLRRPSPLLSTLPEAVIEPVVETGSTEGLADRLAEAPRGEQDRVLTELVRAEAAAVLGYAGADAVEPGRAFRELGFDSLTAVDLRNRLTAATGLALPATLVFDYPNPAVLAGFLRSELCGGDDGEPVFVDLDRLETTLEGIPEGSELRADVTARLRTVLSKWLDGHAGSSEEAVTGRLEAASADEVLDFINNELGMA</sequence>
<dbReference type="SMART" id="SM00822">
    <property type="entry name" value="PKS_KR"/>
    <property type="match status" value="3"/>
</dbReference>
<dbReference type="Pfam" id="PF00698">
    <property type="entry name" value="Acyl_transf_1"/>
    <property type="match status" value="3"/>
</dbReference>
<dbReference type="RefSeq" id="WP_184783809.1">
    <property type="nucleotide sequence ID" value="NZ_JACHMG010000001.1"/>
</dbReference>
<dbReference type="InterPro" id="IPR016036">
    <property type="entry name" value="Malonyl_transacylase_ACP-bd"/>
</dbReference>
<evidence type="ECO:0000256" key="5">
    <source>
        <dbReference type="ARBA" id="ARBA00022737"/>
    </source>
</evidence>
<dbReference type="Gene3D" id="3.40.47.10">
    <property type="match status" value="3"/>
</dbReference>
<feature type="domain" description="Carrier" evidence="9">
    <location>
        <begin position="4224"/>
        <end position="4299"/>
    </location>
</feature>
<dbReference type="SMART" id="SM01294">
    <property type="entry name" value="PKS_PP_betabranch"/>
    <property type="match status" value="3"/>
</dbReference>
<dbReference type="SUPFAM" id="SSF55048">
    <property type="entry name" value="Probable ACP-binding domain of malonyl-CoA ACP transacylase"/>
    <property type="match status" value="3"/>
</dbReference>
<gene>
    <name evidence="11" type="ORF">BJY18_006726</name>
</gene>
<dbReference type="InterPro" id="IPR036291">
    <property type="entry name" value="NAD(P)-bd_dom_sf"/>
</dbReference>
<dbReference type="Pfam" id="PF02801">
    <property type="entry name" value="Ketoacyl-synt_C"/>
    <property type="match status" value="3"/>
</dbReference>
<dbReference type="SMART" id="SM00827">
    <property type="entry name" value="PKS_AT"/>
    <property type="match status" value="3"/>
</dbReference>
<dbReference type="InterPro" id="IPR036736">
    <property type="entry name" value="ACP-like_sf"/>
</dbReference>
<evidence type="ECO:0000259" key="10">
    <source>
        <dbReference type="PROSITE" id="PS52004"/>
    </source>
</evidence>
<dbReference type="Pfam" id="PF08990">
    <property type="entry name" value="Docking"/>
    <property type="match status" value="1"/>
</dbReference>
<keyword evidence="2" id="KW-0596">Phosphopantetheine</keyword>
<evidence type="ECO:0000256" key="8">
    <source>
        <dbReference type="ARBA" id="ARBA00023315"/>
    </source>
</evidence>
<dbReference type="Pfam" id="PF00109">
    <property type="entry name" value="ketoacyl-synt"/>
    <property type="match status" value="3"/>
</dbReference>
<dbReference type="SUPFAM" id="SSF51735">
    <property type="entry name" value="NAD(P)-binding Rossmann-fold domains"/>
    <property type="match status" value="6"/>
</dbReference>
<dbReference type="CDD" id="cd08952">
    <property type="entry name" value="KR_1_SDR_x"/>
    <property type="match status" value="3"/>
</dbReference>
<dbReference type="FunFam" id="1.10.1200.10:FF:000007">
    <property type="entry name" value="Probable polyketide synthase pks17"/>
    <property type="match status" value="2"/>
</dbReference>
<dbReference type="NCBIfam" id="NF045894">
    <property type="entry name" value="PKS_plus_SDR"/>
    <property type="match status" value="2"/>
</dbReference>
<dbReference type="InterPro" id="IPR014043">
    <property type="entry name" value="Acyl_transferase_dom"/>
</dbReference>
<dbReference type="Gene3D" id="3.40.50.720">
    <property type="entry name" value="NAD(P)-binding Rossmann-like Domain"/>
    <property type="match status" value="3"/>
</dbReference>
<dbReference type="SMART" id="SM00823">
    <property type="entry name" value="PKS_PP"/>
    <property type="match status" value="3"/>
</dbReference>
<keyword evidence="3" id="KW-0597">Phosphoprotein</keyword>
<evidence type="ECO:0000259" key="9">
    <source>
        <dbReference type="PROSITE" id="PS50075"/>
    </source>
</evidence>
<dbReference type="PANTHER" id="PTHR43775:SF51">
    <property type="entry name" value="INACTIVE PHENOLPHTHIOCEROL SYNTHESIS POLYKETIDE SYNTHASE TYPE I PKS1-RELATED"/>
    <property type="match status" value="1"/>
</dbReference>
<dbReference type="FunFam" id="3.40.47.10:FF:000019">
    <property type="entry name" value="Polyketide synthase type I"/>
    <property type="match status" value="3"/>
</dbReference>
<dbReference type="InterPro" id="IPR009081">
    <property type="entry name" value="PP-bd_ACP"/>
</dbReference>
<dbReference type="GO" id="GO:0033068">
    <property type="term" value="P:macrolide biosynthetic process"/>
    <property type="evidence" value="ECO:0007669"/>
    <property type="project" value="UniProtKB-ARBA"/>
</dbReference>
<dbReference type="SUPFAM" id="SSF53901">
    <property type="entry name" value="Thiolase-like"/>
    <property type="match status" value="3"/>
</dbReference>
<dbReference type="InterPro" id="IPR016039">
    <property type="entry name" value="Thiolase-like"/>
</dbReference>
<dbReference type="Pfam" id="PF18369">
    <property type="entry name" value="PKS_DE"/>
    <property type="match status" value="2"/>
</dbReference>
<dbReference type="Gene3D" id="1.10.1200.10">
    <property type="entry name" value="ACP-like"/>
    <property type="match status" value="3"/>
</dbReference>
<dbReference type="Pfam" id="PF16197">
    <property type="entry name" value="KAsynt_C_assoc"/>
    <property type="match status" value="3"/>
</dbReference>
<dbReference type="InterPro" id="IPR018201">
    <property type="entry name" value="Ketoacyl_synth_AS"/>
</dbReference>
<reference evidence="11 12" key="1">
    <citation type="submission" date="2020-08" db="EMBL/GenBank/DDBJ databases">
        <title>Sequencing the genomes of 1000 actinobacteria strains.</title>
        <authorList>
            <person name="Klenk H.-P."/>
        </authorList>
    </citation>
    <scope>NUCLEOTIDE SEQUENCE [LARGE SCALE GENOMIC DNA]</scope>
    <source>
        <strain evidence="11 12">DSM 45859</strain>
    </source>
</reference>
<dbReference type="InterPro" id="IPR014030">
    <property type="entry name" value="Ketoacyl_synth_N"/>
</dbReference>
<dbReference type="EMBL" id="JACHMG010000001">
    <property type="protein sequence ID" value="MBB4689241.1"/>
    <property type="molecule type" value="Genomic_DNA"/>
</dbReference>
<keyword evidence="4 11" id="KW-0808">Transferase</keyword>
<dbReference type="PROSITE" id="PS00012">
    <property type="entry name" value="PHOSPHOPANTETHEINE"/>
    <property type="match status" value="3"/>
</dbReference>
<dbReference type="Gene3D" id="6.10.140.1830">
    <property type="match status" value="2"/>
</dbReference>
<dbReference type="Proteomes" id="UP000581769">
    <property type="component" value="Unassembled WGS sequence"/>
</dbReference>
<evidence type="ECO:0000256" key="7">
    <source>
        <dbReference type="ARBA" id="ARBA00023268"/>
    </source>
</evidence>
<evidence type="ECO:0000256" key="3">
    <source>
        <dbReference type="ARBA" id="ARBA00022553"/>
    </source>
</evidence>
<proteinExistence type="predicted"/>
<dbReference type="InterPro" id="IPR006162">
    <property type="entry name" value="Ppantetheine_attach_site"/>
</dbReference>
<keyword evidence="6" id="KW-0045">Antibiotic biosynthesis</keyword>
<dbReference type="InterPro" id="IPR050091">
    <property type="entry name" value="PKS_NRPS_Biosynth_Enz"/>
</dbReference>
<dbReference type="GO" id="GO:0004315">
    <property type="term" value="F:3-oxoacyl-[acyl-carrier-protein] synthase activity"/>
    <property type="evidence" value="ECO:0007669"/>
    <property type="project" value="InterPro"/>
</dbReference>
<dbReference type="InterPro" id="IPR016035">
    <property type="entry name" value="Acyl_Trfase/lysoPLipase"/>
</dbReference>
<dbReference type="PROSITE" id="PS52004">
    <property type="entry name" value="KS3_2"/>
    <property type="match status" value="3"/>
</dbReference>
<dbReference type="CDD" id="cd00833">
    <property type="entry name" value="PKS"/>
    <property type="match status" value="3"/>
</dbReference>
<dbReference type="PROSITE" id="PS00606">
    <property type="entry name" value="KS3_1"/>
    <property type="match status" value="3"/>
</dbReference>
<comment type="cofactor">
    <cofactor evidence="1">
        <name>pantetheine 4'-phosphate</name>
        <dbReference type="ChEBI" id="CHEBI:47942"/>
    </cofactor>
</comment>
<dbReference type="GO" id="GO:0006633">
    <property type="term" value="P:fatty acid biosynthetic process"/>
    <property type="evidence" value="ECO:0007669"/>
    <property type="project" value="InterPro"/>
</dbReference>